<organism evidence="1 2">
    <name type="scientific">Nelumbo nucifera</name>
    <name type="common">Sacred lotus</name>
    <dbReference type="NCBI Taxonomy" id="4432"/>
    <lineage>
        <taxon>Eukaryota</taxon>
        <taxon>Viridiplantae</taxon>
        <taxon>Streptophyta</taxon>
        <taxon>Embryophyta</taxon>
        <taxon>Tracheophyta</taxon>
        <taxon>Spermatophyta</taxon>
        <taxon>Magnoliopsida</taxon>
        <taxon>Proteales</taxon>
        <taxon>Nelumbonaceae</taxon>
        <taxon>Nelumbo</taxon>
    </lineage>
</organism>
<dbReference type="OrthoDB" id="539916at2759"/>
<dbReference type="Proteomes" id="UP000189703">
    <property type="component" value="Unplaced"/>
</dbReference>
<keyword evidence="1" id="KW-1185">Reference proteome</keyword>
<dbReference type="FunCoup" id="A0A1U7Z1Q2">
    <property type="interactions" value="231"/>
</dbReference>
<dbReference type="AlphaFoldDB" id="A0A1U7Z1Q2"/>
<dbReference type="KEGG" id="nnu:104588355"/>
<dbReference type="SUPFAM" id="SSF50346">
    <property type="entry name" value="PRC-barrel domain"/>
    <property type="match status" value="1"/>
</dbReference>
<reference evidence="2" key="1">
    <citation type="submission" date="2025-08" db="UniProtKB">
        <authorList>
            <consortium name="RefSeq"/>
        </authorList>
    </citation>
    <scope>IDENTIFICATION</scope>
</reference>
<protein>
    <submittedName>
        <fullName evidence="2">Uncharacterized protein LOC104588355</fullName>
    </submittedName>
</protein>
<dbReference type="InterPro" id="IPR011033">
    <property type="entry name" value="PRC_barrel-like_sf"/>
</dbReference>
<evidence type="ECO:0000313" key="1">
    <source>
        <dbReference type="Proteomes" id="UP000189703"/>
    </source>
</evidence>
<accession>A0A1U7Z1Q2</accession>
<dbReference type="STRING" id="4432.A0A1U7Z1Q2"/>
<dbReference type="RefSeq" id="XP_010244543.1">
    <property type="nucleotide sequence ID" value="XM_010246241.2"/>
</dbReference>
<dbReference type="GeneID" id="104588355"/>
<name>A0A1U7Z1Q2_NELNU</name>
<gene>
    <name evidence="2" type="primary">LOC104588355</name>
</gene>
<dbReference type="PANTHER" id="PTHR36740">
    <property type="entry name" value="PRC DOMAIN-CONTAINING PROTEIN"/>
    <property type="match status" value="1"/>
</dbReference>
<dbReference type="eggNOG" id="ENOG502QTM7">
    <property type="taxonomic scope" value="Eukaryota"/>
</dbReference>
<proteinExistence type="predicted"/>
<dbReference type="OMA" id="ECILENQ"/>
<evidence type="ECO:0000313" key="2">
    <source>
        <dbReference type="RefSeq" id="XP_010244543.1"/>
    </source>
</evidence>
<sequence>MCGCVRLACLGIETRRLGLVRCNSKLTIYTPDPSGMISYRFCTKPSNGCNPVLAAYRNGGFQFTGNRFVQNGCEIGGSRSMNSVKMNKSDVLGPENYDLFDEFGFKEKDKRNYEFETRHKGGEEKCASLNWAKEKGIGFNKEERVQNDNNSASVSSDFDFLETKTDLKNENRSTTTLGNEDLTQIEGSSRAGSAEDLEQSIEKSGLKGGRRQVIKRSSMLAKQVISVQSALSLGFVSQLWVDTNSWEVLVIEVRPSLLSGETERFLLDDVFRVGDVVLVQDECILENQLKMIGLDTLVGYDVVTPSRHNIGKVRGYNFSINSGAVESLEFDSFGISVIPSSLVSIYALSVDDVLEVASDTVVVHEAAASHVQRLTKGFWDTRYVAATKDGFGGYSDIARGNPKSFRRRFGSKKRKDDDWGLPMDYL</sequence>
<dbReference type="PANTHER" id="PTHR36740:SF1">
    <property type="entry name" value="PRC-BARREL DOMAIN-CONTAINING PROTEIN"/>
    <property type="match status" value="1"/>
</dbReference>
<dbReference type="InParanoid" id="A0A1U7Z1Q2"/>